<feature type="non-terminal residue" evidence="5">
    <location>
        <position position="424"/>
    </location>
</feature>
<protein>
    <recommendedName>
        <fullName evidence="4">Peptidase S1 domain-containing protein</fullName>
    </recommendedName>
</protein>
<evidence type="ECO:0000313" key="5">
    <source>
        <dbReference type="EMBL" id="CAD7282040.1"/>
    </source>
</evidence>
<dbReference type="AlphaFoldDB" id="A0A7R9BUX4"/>
<dbReference type="GO" id="GO:0006508">
    <property type="term" value="P:proteolysis"/>
    <property type="evidence" value="ECO:0007669"/>
    <property type="project" value="UniProtKB-KW"/>
</dbReference>
<evidence type="ECO:0000256" key="1">
    <source>
        <dbReference type="ARBA" id="ARBA00022670"/>
    </source>
</evidence>
<keyword evidence="1" id="KW-0645">Protease</keyword>
<dbReference type="PROSITE" id="PS50240">
    <property type="entry name" value="TRYPSIN_DOM"/>
    <property type="match status" value="1"/>
</dbReference>
<dbReference type="EMBL" id="CAJPEX010003403">
    <property type="protein sequence ID" value="CAG0922192.1"/>
    <property type="molecule type" value="Genomic_DNA"/>
</dbReference>
<dbReference type="SUPFAM" id="SSF50494">
    <property type="entry name" value="Trypsin-like serine proteases"/>
    <property type="match status" value="2"/>
</dbReference>
<evidence type="ECO:0000256" key="2">
    <source>
        <dbReference type="ARBA" id="ARBA00022801"/>
    </source>
</evidence>
<dbReference type="PROSITE" id="PS00134">
    <property type="entry name" value="TRYPSIN_HIS"/>
    <property type="match status" value="1"/>
</dbReference>
<dbReference type="InterPro" id="IPR009003">
    <property type="entry name" value="Peptidase_S1_PA"/>
</dbReference>
<dbReference type="Proteomes" id="UP000678499">
    <property type="component" value="Unassembled WGS sequence"/>
</dbReference>
<dbReference type="GO" id="GO:0005615">
    <property type="term" value="C:extracellular space"/>
    <property type="evidence" value="ECO:0007669"/>
    <property type="project" value="TreeGrafter"/>
</dbReference>
<dbReference type="SMART" id="SM00020">
    <property type="entry name" value="Tryp_SPc"/>
    <property type="match status" value="1"/>
</dbReference>
<dbReference type="InterPro" id="IPR043504">
    <property type="entry name" value="Peptidase_S1_PA_chymotrypsin"/>
</dbReference>
<proteinExistence type="predicted"/>
<dbReference type="EMBL" id="OA885440">
    <property type="protein sequence ID" value="CAD7282040.1"/>
    <property type="molecule type" value="Genomic_DNA"/>
</dbReference>
<evidence type="ECO:0000313" key="6">
    <source>
        <dbReference type="Proteomes" id="UP000678499"/>
    </source>
</evidence>
<feature type="non-terminal residue" evidence="5">
    <location>
        <position position="1"/>
    </location>
</feature>
<name>A0A7R9BUX4_9CRUS</name>
<reference evidence="5" key="1">
    <citation type="submission" date="2020-11" db="EMBL/GenBank/DDBJ databases">
        <authorList>
            <person name="Tran Van P."/>
        </authorList>
    </citation>
    <scope>NUCLEOTIDE SEQUENCE</scope>
</reference>
<organism evidence="5">
    <name type="scientific">Notodromas monacha</name>
    <dbReference type="NCBI Taxonomy" id="399045"/>
    <lineage>
        <taxon>Eukaryota</taxon>
        <taxon>Metazoa</taxon>
        <taxon>Ecdysozoa</taxon>
        <taxon>Arthropoda</taxon>
        <taxon>Crustacea</taxon>
        <taxon>Oligostraca</taxon>
        <taxon>Ostracoda</taxon>
        <taxon>Podocopa</taxon>
        <taxon>Podocopida</taxon>
        <taxon>Cypridocopina</taxon>
        <taxon>Cypridoidea</taxon>
        <taxon>Cyprididae</taxon>
        <taxon>Notodromas</taxon>
    </lineage>
</organism>
<gene>
    <name evidence="5" type="ORF">NMOB1V02_LOCUS9672</name>
</gene>
<evidence type="ECO:0000256" key="3">
    <source>
        <dbReference type="ARBA" id="ARBA00022825"/>
    </source>
</evidence>
<dbReference type="GO" id="GO:0004252">
    <property type="term" value="F:serine-type endopeptidase activity"/>
    <property type="evidence" value="ECO:0007669"/>
    <property type="project" value="InterPro"/>
</dbReference>
<dbReference type="PANTHER" id="PTHR24264:SF54">
    <property type="entry name" value="PEPTIDASE S1 DOMAIN-CONTAINING PROTEIN"/>
    <property type="match status" value="1"/>
</dbReference>
<dbReference type="PANTHER" id="PTHR24264">
    <property type="entry name" value="TRYPSIN-RELATED"/>
    <property type="match status" value="1"/>
</dbReference>
<feature type="domain" description="Peptidase S1" evidence="4">
    <location>
        <begin position="1"/>
        <end position="424"/>
    </location>
</feature>
<dbReference type="Pfam" id="PF00089">
    <property type="entry name" value="Trypsin"/>
    <property type="match status" value="2"/>
</dbReference>
<dbReference type="InterPro" id="IPR018114">
    <property type="entry name" value="TRYPSIN_HIS"/>
</dbReference>
<dbReference type="InterPro" id="IPR050127">
    <property type="entry name" value="Serine_Proteases_S1"/>
</dbReference>
<dbReference type="Gene3D" id="2.40.10.10">
    <property type="entry name" value="Trypsin-like serine proteases"/>
    <property type="match status" value="2"/>
</dbReference>
<evidence type="ECO:0000259" key="4">
    <source>
        <dbReference type="PROSITE" id="PS50240"/>
    </source>
</evidence>
<keyword evidence="6" id="KW-1185">Reference proteome</keyword>
<dbReference type="InterPro" id="IPR001254">
    <property type="entry name" value="Trypsin_dom"/>
</dbReference>
<keyword evidence="3" id="KW-0720">Serine protease</keyword>
<keyword evidence="2" id="KW-0378">Hydrolase</keyword>
<accession>A0A7R9BUX4</accession>
<sequence>HVLTAAHCVTRPPTARYYGTAFDVFIGDLSSSAVNEVGEQKFTVDVSSAIIHPSWVYPSAPVYVHYDLAFLPLPRPLQTLYKRRIWMELLVEVPMDPKQFAWGEAMNKVWFAEYGDSGSPLAMDIKGETMLIGVTIAGYCDTSSTVEDSIGANRVAKPVIVAGTTVTDRKTRPYLRFKGLSFEVVVGDLSSNITNEVGEQRFPISPSYGMIHPLYNHTGNHAPWDLGLLPLPRPVQETDYAKPIRVYTLLEGNNLAGKTIIASGWGGNSITSNGTSVTLQTAEMDGADCTPHKYGPETLCLGGGNEQSVICGGDSGSPIVMYINGEPMLVGGDSGSPIVMYINGEPMLVGWCQYGTIVVVRWEERRLNQGCLKILVKLIGNAKMDANLMTQPMGYDGRLQVPKKALSPIQKSGDCYDDWLGARK</sequence>